<dbReference type="InterPro" id="IPR038872">
    <property type="entry name" value="Put_GTT3"/>
</dbReference>
<proteinExistence type="predicted"/>
<dbReference type="PANTHER" id="PTHR41807:SF1">
    <property type="entry name" value="GLUTATHIONE TRANSFERASE 3"/>
    <property type="match status" value="1"/>
</dbReference>
<feature type="transmembrane region" description="Helical" evidence="2">
    <location>
        <begin position="265"/>
        <end position="288"/>
    </location>
</feature>
<keyword evidence="2" id="KW-0812">Transmembrane</keyword>
<keyword evidence="2" id="KW-0472">Membrane</keyword>
<dbReference type="GeneID" id="54362456"/>
<accession>A0A6J3M5Z7</accession>
<name>A0A6J3M5Z7_9PEZI</name>
<feature type="transmembrane region" description="Helical" evidence="2">
    <location>
        <begin position="375"/>
        <end position="396"/>
    </location>
</feature>
<evidence type="ECO:0000313" key="4">
    <source>
        <dbReference type="RefSeq" id="XP_033460512.1"/>
    </source>
</evidence>
<feature type="region of interest" description="Disordered" evidence="1">
    <location>
        <begin position="67"/>
        <end position="125"/>
    </location>
</feature>
<evidence type="ECO:0000256" key="1">
    <source>
        <dbReference type="SAM" id="MobiDB-lite"/>
    </source>
</evidence>
<gene>
    <name evidence="4" type="ORF">K489DRAFT_379465</name>
</gene>
<feature type="compositionally biased region" description="Basic residues" evidence="1">
    <location>
        <begin position="92"/>
        <end position="103"/>
    </location>
</feature>
<keyword evidence="2" id="KW-1133">Transmembrane helix</keyword>
<dbReference type="GO" id="GO:0016020">
    <property type="term" value="C:membrane"/>
    <property type="evidence" value="ECO:0007669"/>
    <property type="project" value="TreeGrafter"/>
</dbReference>
<dbReference type="RefSeq" id="XP_033460512.1">
    <property type="nucleotide sequence ID" value="XM_033604656.1"/>
</dbReference>
<reference evidence="4" key="3">
    <citation type="submission" date="2025-08" db="UniProtKB">
        <authorList>
            <consortium name="RefSeq"/>
        </authorList>
    </citation>
    <scope>IDENTIFICATION</scope>
    <source>
        <strain evidence="4">CBS 342.82</strain>
    </source>
</reference>
<feature type="region of interest" description="Disordered" evidence="1">
    <location>
        <begin position="163"/>
        <end position="202"/>
    </location>
</feature>
<reference evidence="4" key="1">
    <citation type="submission" date="2020-01" db="EMBL/GenBank/DDBJ databases">
        <authorList>
            <consortium name="DOE Joint Genome Institute"/>
            <person name="Haridas S."/>
            <person name="Albert R."/>
            <person name="Binder M."/>
            <person name="Bloem J."/>
            <person name="Labutti K."/>
            <person name="Salamov A."/>
            <person name="Andreopoulos B."/>
            <person name="Baker S.E."/>
            <person name="Barry K."/>
            <person name="Bills G."/>
            <person name="Bluhm B.H."/>
            <person name="Cannon C."/>
            <person name="Castanera R."/>
            <person name="Culley D.E."/>
            <person name="Daum C."/>
            <person name="Ezra D."/>
            <person name="Gonzalez J.B."/>
            <person name="Henrissat B."/>
            <person name="Kuo A."/>
            <person name="Liang C."/>
            <person name="Lipzen A."/>
            <person name="Lutzoni F."/>
            <person name="Magnuson J."/>
            <person name="Mondo S."/>
            <person name="Nolan M."/>
            <person name="Ohm R."/>
            <person name="Pangilinan J."/>
            <person name="Park H.-J."/>
            <person name="Ramirez L."/>
            <person name="Alfaro M."/>
            <person name="Sun H."/>
            <person name="Tritt A."/>
            <person name="Yoshinaga Y."/>
            <person name="Zwiers L.-H."/>
            <person name="Turgeon B.G."/>
            <person name="Goodwin S.B."/>
            <person name="Spatafora J.W."/>
            <person name="Crous P.W."/>
            <person name="Grigoriev I.V."/>
        </authorList>
    </citation>
    <scope>NUCLEOTIDE SEQUENCE</scope>
    <source>
        <strain evidence="4">CBS 342.82</strain>
    </source>
</reference>
<dbReference type="Proteomes" id="UP000504637">
    <property type="component" value="Unplaced"/>
</dbReference>
<feature type="transmembrane region" description="Helical" evidence="2">
    <location>
        <begin position="294"/>
        <end position="317"/>
    </location>
</feature>
<organism evidence="4">
    <name type="scientific">Dissoconium aciculare CBS 342.82</name>
    <dbReference type="NCBI Taxonomy" id="1314786"/>
    <lineage>
        <taxon>Eukaryota</taxon>
        <taxon>Fungi</taxon>
        <taxon>Dikarya</taxon>
        <taxon>Ascomycota</taxon>
        <taxon>Pezizomycotina</taxon>
        <taxon>Dothideomycetes</taxon>
        <taxon>Dothideomycetidae</taxon>
        <taxon>Mycosphaerellales</taxon>
        <taxon>Dissoconiaceae</taxon>
        <taxon>Dissoconium</taxon>
    </lineage>
</organism>
<evidence type="ECO:0000313" key="3">
    <source>
        <dbReference type="Proteomes" id="UP000504637"/>
    </source>
</evidence>
<dbReference type="PANTHER" id="PTHR41807">
    <property type="entry name" value="GLUTATHIONE TRANSFERASE 3"/>
    <property type="match status" value="1"/>
</dbReference>
<dbReference type="OrthoDB" id="4034134at2759"/>
<feature type="compositionally biased region" description="Low complexity" evidence="1">
    <location>
        <begin position="166"/>
        <end position="186"/>
    </location>
</feature>
<keyword evidence="3" id="KW-1185">Reference proteome</keyword>
<evidence type="ECO:0000256" key="2">
    <source>
        <dbReference type="SAM" id="Phobius"/>
    </source>
</evidence>
<reference evidence="4" key="2">
    <citation type="submission" date="2020-04" db="EMBL/GenBank/DDBJ databases">
        <authorList>
            <consortium name="NCBI Genome Project"/>
        </authorList>
    </citation>
    <scope>NUCLEOTIDE SEQUENCE</scope>
    <source>
        <strain evidence="4">CBS 342.82</strain>
    </source>
</reference>
<sequence length="402" mass="42480">MSHSWLSRQRKQNLLDLSAEAGLPQNKDTLKDDIVEALDAHLRLNAARFSSNSNFAGYFNGRSSTPFKSRQSLAATGDVPSGDDASTATHKPASKPRARKPTKIKSEAESDEVSPSSPVQAATSALAQTATKMTTMMHEFSASPVTTASAALQTVTAPLTDIIAPTTTTTTTSDRNTSPSAATRTPAARRRSELPGPPSPSVVADVVEQEARRLQAGVDEFYRGTGVAEGIAYLRETCSSVVAVQTTFLLLEAYALQRHLMPWNYAFDLPGVAALGVGPTAVFLPDLFVILTGYYWSATLTWAATSLLVPGVLGYFYNLTLREARRGGGAGGVARYTTDPLSFNIAKALATWLVYVQGLGFGAISPAVAERVDGAIYGGSTAVLIGSGIGILAALYDAAQRK</sequence>
<protein>
    <submittedName>
        <fullName evidence="4">Uncharacterized protein</fullName>
    </submittedName>
</protein>
<dbReference type="AlphaFoldDB" id="A0A6J3M5Z7"/>
<feature type="transmembrane region" description="Helical" evidence="2">
    <location>
        <begin position="349"/>
        <end position="369"/>
    </location>
</feature>